<evidence type="ECO:0000256" key="2">
    <source>
        <dbReference type="ARBA" id="ARBA00008114"/>
    </source>
</evidence>
<dbReference type="InterPro" id="IPR036837">
    <property type="entry name" value="Cation_efflux_CTD_sf"/>
</dbReference>
<feature type="domain" description="Cation efflux protein transmembrane" evidence="8">
    <location>
        <begin position="15"/>
        <end position="207"/>
    </location>
</feature>
<dbReference type="Gene3D" id="3.30.70.1350">
    <property type="entry name" value="Cation efflux protein, cytoplasmic domain"/>
    <property type="match status" value="1"/>
</dbReference>
<dbReference type="InterPro" id="IPR027469">
    <property type="entry name" value="Cation_efflux_TMD_sf"/>
</dbReference>
<keyword evidence="4 7" id="KW-0812">Transmembrane</keyword>
<feature type="domain" description="Cation efflux protein cytoplasmic" evidence="9">
    <location>
        <begin position="212"/>
        <end position="287"/>
    </location>
</feature>
<dbReference type="AlphaFoldDB" id="A0A0C2VS70"/>
<feature type="transmembrane region" description="Helical" evidence="7">
    <location>
        <begin position="183"/>
        <end position="200"/>
    </location>
</feature>
<dbReference type="OrthoDB" id="9806522at2"/>
<dbReference type="GO" id="GO:0008324">
    <property type="term" value="F:monoatomic cation transmembrane transporter activity"/>
    <property type="evidence" value="ECO:0007669"/>
    <property type="project" value="InterPro"/>
</dbReference>
<dbReference type="InterPro" id="IPR002524">
    <property type="entry name" value="Cation_efflux"/>
</dbReference>
<feature type="transmembrane region" description="Helical" evidence="7">
    <location>
        <begin position="44"/>
        <end position="61"/>
    </location>
</feature>
<dbReference type="EMBL" id="JXRR01000016">
    <property type="protein sequence ID" value="KIL46833.1"/>
    <property type="molecule type" value="Genomic_DNA"/>
</dbReference>
<sequence length="289" mass="31105">MDLYENLKRGERGAMISIGAYIVLAVIKLIIGAQTGSEALKADGLNNTTDVIASVAVLIGLRVSRKPPDQDHHYGHMRAESIASFAAAFIMTAVAFQVLTQAGSILLQGGQTNPPSLLAAWVAIGSSIIMYGVYRYNLKLSKSIKSSSLFAAAQDNRSDALVSIGAAIGIIGSFAGLAWLDPLAAFLVGIIILKTAIGIFKDAIHTLTDGFDTEEVNEIKSSVRDIPGVRKIEDFKARSHGNVTFIDLTIKVDPDLNVVESHDISDEIEHTLQNNRPHTRVHVHIEPDV</sequence>
<evidence type="ECO:0000313" key="10">
    <source>
        <dbReference type="EMBL" id="KIL46833.1"/>
    </source>
</evidence>
<dbReference type="Proteomes" id="UP000031972">
    <property type="component" value="Unassembled WGS sequence"/>
</dbReference>
<dbReference type="PANTHER" id="PTHR43840:SF50">
    <property type="entry name" value="MANGANESE EFFLUX SYSTEM PROTEIN MNES"/>
    <property type="match status" value="1"/>
</dbReference>
<proteinExistence type="inferred from homology"/>
<feature type="transmembrane region" description="Helical" evidence="7">
    <location>
        <begin position="118"/>
        <end position="138"/>
    </location>
</feature>
<dbReference type="PANTHER" id="PTHR43840">
    <property type="entry name" value="MITOCHONDRIAL METAL TRANSPORTER 1-RELATED"/>
    <property type="match status" value="1"/>
</dbReference>
<evidence type="ECO:0000256" key="1">
    <source>
        <dbReference type="ARBA" id="ARBA00004141"/>
    </source>
</evidence>
<dbReference type="InterPro" id="IPR027470">
    <property type="entry name" value="Cation_efflux_CTD"/>
</dbReference>
<keyword evidence="6 7" id="KW-0472">Membrane</keyword>
<feature type="transmembrane region" description="Helical" evidence="7">
    <location>
        <begin position="82"/>
        <end position="106"/>
    </location>
</feature>
<evidence type="ECO:0000256" key="4">
    <source>
        <dbReference type="ARBA" id="ARBA00022692"/>
    </source>
</evidence>
<feature type="transmembrane region" description="Helical" evidence="7">
    <location>
        <begin position="12"/>
        <end position="32"/>
    </location>
</feature>
<dbReference type="NCBIfam" id="TIGR01297">
    <property type="entry name" value="CDF"/>
    <property type="match status" value="1"/>
</dbReference>
<dbReference type="InterPro" id="IPR050291">
    <property type="entry name" value="CDF_Transporter"/>
</dbReference>
<dbReference type="Pfam" id="PF16916">
    <property type="entry name" value="ZT_dimer"/>
    <property type="match status" value="1"/>
</dbReference>
<dbReference type="RefSeq" id="WP_041058907.1">
    <property type="nucleotide sequence ID" value="NZ_JXRR01000016.1"/>
</dbReference>
<evidence type="ECO:0000313" key="11">
    <source>
        <dbReference type="Proteomes" id="UP000031972"/>
    </source>
</evidence>
<organism evidence="10 11">
    <name type="scientific">Jeotgalibacillus campisalis</name>
    <dbReference type="NCBI Taxonomy" id="220754"/>
    <lineage>
        <taxon>Bacteria</taxon>
        <taxon>Bacillati</taxon>
        <taxon>Bacillota</taxon>
        <taxon>Bacilli</taxon>
        <taxon>Bacillales</taxon>
        <taxon>Caryophanaceae</taxon>
        <taxon>Jeotgalibacillus</taxon>
    </lineage>
</organism>
<comment type="subcellular location">
    <subcellularLocation>
        <location evidence="1">Membrane</location>
        <topology evidence="1">Multi-pass membrane protein</topology>
    </subcellularLocation>
</comment>
<dbReference type="GO" id="GO:0016020">
    <property type="term" value="C:membrane"/>
    <property type="evidence" value="ECO:0007669"/>
    <property type="project" value="UniProtKB-SubCell"/>
</dbReference>
<dbReference type="SUPFAM" id="SSF160240">
    <property type="entry name" value="Cation efflux protein cytoplasmic domain-like"/>
    <property type="match status" value="1"/>
</dbReference>
<dbReference type="FunFam" id="1.20.1510.10:FF:000006">
    <property type="entry name" value="Divalent cation efflux transporter"/>
    <property type="match status" value="1"/>
</dbReference>
<keyword evidence="11" id="KW-1185">Reference proteome</keyword>
<accession>A0A0C2VS70</accession>
<dbReference type="SUPFAM" id="SSF161111">
    <property type="entry name" value="Cation efflux protein transmembrane domain-like"/>
    <property type="match status" value="1"/>
</dbReference>
<reference evidence="10 11" key="1">
    <citation type="submission" date="2015-01" db="EMBL/GenBank/DDBJ databases">
        <title>Jeotgalibacillus campisalis genome sequencing.</title>
        <authorList>
            <person name="Goh K.M."/>
            <person name="Chan K.-G."/>
            <person name="Yaakop A.S."/>
            <person name="Ee R."/>
            <person name="Gan H.M."/>
            <person name="Chan C.S."/>
        </authorList>
    </citation>
    <scope>NUCLEOTIDE SEQUENCE [LARGE SCALE GENOMIC DNA]</scope>
    <source>
        <strain evidence="10 11">SF-57</strain>
    </source>
</reference>
<dbReference type="InterPro" id="IPR058533">
    <property type="entry name" value="Cation_efflux_TM"/>
</dbReference>
<comment type="caution">
    <text evidence="10">The sequence shown here is derived from an EMBL/GenBank/DDBJ whole genome shotgun (WGS) entry which is preliminary data.</text>
</comment>
<dbReference type="PATRIC" id="fig|220754.4.peg.2545"/>
<feature type="transmembrane region" description="Helical" evidence="7">
    <location>
        <begin position="159"/>
        <end position="177"/>
    </location>
</feature>
<dbReference type="Pfam" id="PF01545">
    <property type="entry name" value="Cation_efflux"/>
    <property type="match status" value="1"/>
</dbReference>
<name>A0A0C2VS70_9BACL</name>
<evidence type="ECO:0000256" key="7">
    <source>
        <dbReference type="SAM" id="Phobius"/>
    </source>
</evidence>
<protein>
    <submittedName>
        <fullName evidence="10">Transporter</fullName>
    </submittedName>
</protein>
<gene>
    <name evidence="10" type="ORF">KR50_25300</name>
</gene>
<evidence type="ECO:0000256" key="5">
    <source>
        <dbReference type="ARBA" id="ARBA00022989"/>
    </source>
</evidence>
<keyword evidence="3" id="KW-0813">Transport</keyword>
<evidence type="ECO:0000256" key="3">
    <source>
        <dbReference type="ARBA" id="ARBA00022448"/>
    </source>
</evidence>
<evidence type="ECO:0000256" key="6">
    <source>
        <dbReference type="ARBA" id="ARBA00023136"/>
    </source>
</evidence>
<evidence type="ECO:0000259" key="8">
    <source>
        <dbReference type="Pfam" id="PF01545"/>
    </source>
</evidence>
<comment type="similarity">
    <text evidence="2">Belongs to the cation diffusion facilitator (CDF) transporter (TC 2.A.4) family.</text>
</comment>
<keyword evidence="5 7" id="KW-1133">Transmembrane helix</keyword>
<dbReference type="Gene3D" id="1.20.1510.10">
    <property type="entry name" value="Cation efflux protein transmembrane domain"/>
    <property type="match status" value="1"/>
</dbReference>
<evidence type="ECO:0000259" key="9">
    <source>
        <dbReference type="Pfam" id="PF16916"/>
    </source>
</evidence>